<feature type="compositionally biased region" description="Basic residues" evidence="2">
    <location>
        <begin position="51"/>
        <end position="69"/>
    </location>
</feature>
<feature type="coiled-coil region" evidence="1">
    <location>
        <begin position="269"/>
        <end position="300"/>
    </location>
</feature>
<evidence type="ECO:0000313" key="4">
    <source>
        <dbReference type="Proteomes" id="UP000044841"/>
    </source>
</evidence>
<feature type="compositionally biased region" description="Acidic residues" evidence="2">
    <location>
        <begin position="100"/>
        <end position="111"/>
    </location>
</feature>
<evidence type="ECO:0000256" key="1">
    <source>
        <dbReference type="SAM" id="Coils"/>
    </source>
</evidence>
<dbReference type="Proteomes" id="UP000044841">
    <property type="component" value="Unassembled WGS sequence"/>
</dbReference>
<keyword evidence="1" id="KW-0175">Coiled coil</keyword>
<protein>
    <submittedName>
        <fullName evidence="3">Uncharacterized protein</fullName>
    </submittedName>
</protein>
<feature type="region of interest" description="Disordered" evidence="2">
    <location>
        <begin position="1"/>
        <end position="168"/>
    </location>
</feature>
<dbReference type="EMBL" id="CYGV01001114">
    <property type="protein sequence ID" value="CUA70480.1"/>
    <property type="molecule type" value="Genomic_DNA"/>
</dbReference>
<feature type="compositionally biased region" description="Low complexity" evidence="2">
    <location>
        <begin position="1"/>
        <end position="13"/>
    </location>
</feature>
<organism evidence="3 4">
    <name type="scientific">Rhizoctonia solani</name>
    <dbReference type="NCBI Taxonomy" id="456999"/>
    <lineage>
        <taxon>Eukaryota</taxon>
        <taxon>Fungi</taxon>
        <taxon>Dikarya</taxon>
        <taxon>Basidiomycota</taxon>
        <taxon>Agaricomycotina</taxon>
        <taxon>Agaricomycetes</taxon>
        <taxon>Cantharellales</taxon>
        <taxon>Ceratobasidiaceae</taxon>
        <taxon>Rhizoctonia</taxon>
    </lineage>
</organism>
<feature type="compositionally biased region" description="Low complexity" evidence="2">
    <location>
        <begin position="38"/>
        <end position="50"/>
    </location>
</feature>
<proteinExistence type="predicted"/>
<feature type="compositionally biased region" description="Acidic residues" evidence="2">
    <location>
        <begin position="134"/>
        <end position="149"/>
    </location>
</feature>
<gene>
    <name evidence="3" type="ORF">RSOLAG22IIIB_08893</name>
</gene>
<evidence type="ECO:0000256" key="2">
    <source>
        <dbReference type="SAM" id="MobiDB-lite"/>
    </source>
</evidence>
<sequence length="318" mass="35015">MPPKRAAPAKSTAPPAPKRSRRIVSSDTEDASSPVAKASTAPLTPASAPRPRGRPKTTSKPQAKPRGRPKKIDTSDEDETPASKAPKRGRPKTTPRKNTDEDEDDGDDESEAPASKRQAPKRGRPKTTARNNTDEDEDNGDDDGDDESEAPAPQGRRARGKARAKPAITEKDAFSRGFFRALMPAADTYYNKESNLIRLRCAEYHTQKSTAEAKIEHLKVKQEYLMALREEEIVLTGDSLIHFRKSRADDSELALLKVQSAFKALEVSKAKYESDIVHMRAELEKRKQQATEAEAHADNTDRLAVLAGIKNRMINGGV</sequence>
<evidence type="ECO:0000313" key="3">
    <source>
        <dbReference type="EMBL" id="CUA70480.1"/>
    </source>
</evidence>
<reference evidence="3 4" key="1">
    <citation type="submission" date="2015-07" db="EMBL/GenBank/DDBJ databases">
        <authorList>
            <person name="Noorani M."/>
        </authorList>
    </citation>
    <scope>NUCLEOTIDE SEQUENCE [LARGE SCALE GENOMIC DNA]</scope>
    <source>
        <strain evidence="3">BBA 69670</strain>
    </source>
</reference>
<feature type="compositionally biased region" description="Basic residues" evidence="2">
    <location>
        <begin position="118"/>
        <end position="127"/>
    </location>
</feature>
<dbReference type="AlphaFoldDB" id="A0A0K6FW15"/>
<accession>A0A0K6FW15</accession>
<feature type="compositionally biased region" description="Basic residues" evidence="2">
    <location>
        <begin position="85"/>
        <end position="95"/>
    </location>
</feature>
<keyword evidence="4" id="KW-1185">Reference proteome</keyword>
<name>A0A0K6FW15_9AGAM</name>